<organism evidence="2 3">
    <name type="scientific">Thermaerobacter subterraneus DSM 13965</name>
    <dbReference type="NCBI Taxonomy" id="867903"/>
    <lineage>
        <taxon>Bacteria</taxon>
        <taxon>Bacillati</taxon>
        <taxon>Bacillota</taxon>
        <taxon>Clostridia</taxon>
        <taxon>Eubacteriales</taxon>
        <taxon>Clostridiales Family XVII. Incertae Sedis</taxon>
        <taxon>Thermaerobacter</taxon>
    </lineage>
</organism>
<accession>K6PQ24</accession>
<dbReference type="OrthoDB" id="2372047at2"/>
<gene>
    <name evidence="2" type="ORF">ThesuDRAFT_00731</name>
</gene>
<reference evidence="2" key="1">
    <citation type="submission" date="2010-10" db="EMBL/GenBank/DDBJ databases">
        <authorList>
            <consortium name="US DOE Joint Genome Institute (JGI-PGF)"/>
            <person name="Lucas S."/>
            <person name="Copeland A."/>
            <person name="Lapidus A."/>
            <person name="Bruce D."/>
            <person name="Goodwin L."/>
            <person name="Pitluck S."/>
            <person name="Kyrpides N."/>
            <person name="Mavromatis K."/>
            <person name="Detter J.C."/>
            <person name="Han C."/>
            <person name="Land M."/>
            <person name="Hauser L."/>
            <person name="Markowitz V."/>
            <person name="Cheng J.-F."/>
            <person name="Hugenholtz P."/>
            <person name="Woyke T."/>
            <person name="Wu D."/>
            <person name="Pukall R."/>
            <person name="Wahrenburg C."/>
            <person name="Brambilla E."/>
            <person name="Klenk H.-P."/>
            <person name="Eisen J.A."/>
        </authorList>
    </citation>
    <scope>NUCLEOTIDE SEQUENCE [LARGE SCALE GENOMIC DNA]</scope>
    <source>
        <strain evidence="2">DSM 13965</strain>
    </source>
</reference>
<evidence type="ECO:0000313" key="3">
    <source>
        <dbReference type="Proteomes" id="UP000005710"/>
    </source>
</evidence>
<keyword evidence="3" id="KW-1185">Reference proteome</keyword>
<dbReference type="RefSeq" id="WP_006903003.1">
    <property type="nucleotide sequence ID" value="NZ_JH976535.1"/>
</dbReference>
<comment type="caution">
    <text evidence="2">The sequence shown here is derived from an EMBL/GenBank/DDBJ whole genome shotgun (WGS) entry which is preliminary data.</text>
</comment>
<protein>
    <recommendedName>
        <fullName evidence="4">DUF2325 domain-containing protein</fullName>
    </recommendedName>
</protein>
<sequence length="310" mass="35356">MMAEPMQRLTGLQMALGMVNQGMLWLICQRLDLQPRCGRKRGQLANWLFREACRHPQLAQRLAAELTPCLLPGYRPGSPPEPQQVVSLLKRSRRKGLALGLLWGMGDTLVDPAWASAWNQWLKDSADWRRRFEQYLTLLNEQETVQVAQSIVTEAEARRDRMRQALVRMARSCREEMKRLKERIATLEEVNRQLAALRPLQNTRILVVGDPNHAGGYQQVVNRYGGDMVFADGTSRQWVRKALDGRYDAIVVVTAYGYHTTQMMIQKHAPEVPLFSARRGGLGEMERVLVTQVIPALFKRLRSLDEPASA</sequence>
<dbReference type="Proteomes" id="UP000005710">
    <property type="component" value="Unassembled WGS sequence"/>
</dbReference>
<dbReference type="eggNOG" id="COG1293">
    <property type="taxonomic scope" value="Bacteria"/>
</dbReference>
<dbReference type="EMBL" id="AENY02000002">
    <property type="protein sequence ID" value="EKP95007.1"/>
    <property type="molecule type" value="Genomic_DNA"/>
</dbReference>
<keyword evidence="1" id="KW-0175">Coiled coil</keyword>
<dbReference type="HOGENOM" id="CLU_896967_0_0_9"/>
<evidence type="ECO:0000256" key="1">
    <source>
        <dbReference type="SAM" id="Coils"/>
    </source>
</evidence>
<name>K6PQ24_9FIRM</name>
<feature type="coiled-coil region" evidence="1">
    <location>
        <begin position="163"/>
        <end position="197"/>
    </location>
</feature>
<dbReference type="AlphaFoldDB" id="K6PQ24"/>
<evidence type="ECO:0008006" key="4">
    <source>
        <dbReference type="Google" id="ProtNLM"/>
    </source>
</evidence>
<reference evidence="2" key="2">
    <citation type="submission" date="2012-10" db="EMBL/GenBank/DDBJ databases">
        <title>Improved high-quality draft of Thermaerobacter subterraneus C21, DSM 13965.</title>
        <authorList>
            <consortium name="DOE Joint Genome Institute"/>
            <person name="Eisen J."/>
            <person name="Huntemann M."/>
            <person name="Wei C.-L."/>
            <person name="Han J."/>
            <person name="Detter J.C."/>
            <person name="Han C."/>
            <person name="Tapia R."/>
            <person name="Chen A."/>
            <person name="Kyrpides N."/>
            <person name="Mavromatis K."/>
            <person name="Markowitz V."/>
            <person name="Szeto E."/>
            <person name="Ivanova N."/>
            <person name="Mikhailova N."/>
            <person name="Ovchinnikova G."/>
            <person name="Pagani I."/>
            <person name="Pati A."/>
            <person name="Goodwin L."/>
            <person name="Nordberg H.P."/>
            <person name="Cantor M.N."/>
            <person name="Hua S.X."/>
            <person name="Woyke T."/>
            <person name="Eisen J."/>
            <person name="Klenk H.-P."/>
        </authorList>
    </citation>
    <scope>NUCLEOTIDE SEQUENCE [LARGE SCALE GENOMIC DNA]</scope>
    <source>
        <strain evidence="2">DSM 13965</strain>
    </source>
</reference>
<evidence type="ECO:0000313" key="2">
    <source>
        <dbReference type="EMBL" id="EKP95007.1"/>
    </source>
</evidence>
<proteinExistence type="predicted"/>
<dbReference type="STRING" id="867903.ThesuDRAFT_00731"/>